<protein>
    <submittedName>
        <fullName evidence="2">50S ribosomal protein L15, chloroplastic</fullName>
    </submittedName>
</protein>
<evidence type="ECO:0000313" key="2">
    <source>
        <dbReference type="EMBL" id="KAL0430134.1"/>
    </source>
</evidence>
<name>A0AAW2VK27_SESRA</name>
<keyword evidence="2" id="KW-0687">Ribonucleoprotein</keyword>
<dbReference type="AlphaFoldDB" id="A0AAW2VK27"/>
<dbReference type="GO" id="GO:0005840">
    <property type="term" value="C:ribosome"/>
    <property type="evidence" value="ECO:0007669"/>
    <property type="project" value="UniProtKB-KW"/>
</dbReference>
<reference evidence="2" key="2">
    <citation type="journal article" date="2024" name="Plant">
        <title>Genomic evolution and insights into agronomic trait innovations of Sesamum species.</title>
        <authorList>
            <person name="Miao H."/>
            <person name="Wang L."/>
            <person name="Qu L."/>
            <person name="Liu H."/>
            <person name="Sun Y."/>
            <person name="Le M."/>
            <person name="Wang Q."/>
            <person name="Wei S."/>
            <person name="Zheng Y."/>
            <person name="Lin W."/>
            <person name="Duan Y."/>
            <person name="Cao H."/>
            <person name="Xiong S."/>
            <person name="Wang X."/>
            <person name="Wei L."/>
            <person name="Li C."/>
            <person name="Ma Q."/>
            <person name="Ju M."/>
            <person name="Zhao R."/>
            <person name="Li G."/>
            <person name="Mu C."/>
            <person name="Tian Q."/>
            <person name="Mei H."/>
            <person name="Zhang T."/>
            <person name="Gao T."/>
            <person name="Zhang H."/>
        </authorList>
    </citation>
    <scope>NUCLEOTIDE SEQUENCE</scope>
    <source>
        <strain evidence="2">G02</strain>
    </source>
</reference>
<reference evidence="2" key="1">
    <citation type="submission" date="2020-06" db="EMBL/GenBank/DDBJ databases">
        <authorList>
            <person name="Li T."/>
            <person name="Hu X."/>
            <person name="Zhang T."/>
            <person name="Song X."/>
            <person name="Zhang H."/>
            <person name="Dai N."/>
            <person name="Sheng W."/>
            <person name="Hou X."/>
            <person name="Wei L."/>
        </authorList>
    </citation>
    <scope>NUCLEOTIDE SEQUENCE</scope>
    <source>
        <strain evidence="2">G02</strain>
        <tissue evidence="2">Leaf</tissue>
    </source>
</reference>
<evidence type="ECO:0000256" key="1">
    <source>
        <dbReference type="SAM" id="MobiDB-lite"/>
    </source>
</evidence>
<proteinExistence type="predicted"/>
<organism evidence="2">
    <name type="scientific">Sesamum radiatum</name>
    <name type="common">Black benniseed</name>
    <dbReference type="NCBI Taxonomy" id="300843"/>
    <lineage>
        <taxon>Eukaryota</taxon>
        <taxon>Viridiplantae</taxon>
        <taxon>Streptophyta</taxon>
        <taxon>Embryophyta</taxon>
        <taxon>Tracheophyta</taxon>
        <taxon>Spermatophyta</taxon>
        <taxon>Magnoliopsida</taxon>
        <taxon>eudicotyledons</taxon>
        <taxon>Gunneridae</taxon>
        <taxon>Pentapetalae</taxon>
        <taxon>asterids</taxon>
        <taxon>lamiids</taxon>
        <taxon>Lamiales</taxon>
        <taxon>Pedaliaceae</taxon>
        <taxon>Sesamum</taxon>
    </lineage>
</organism>
<dbReference type="EMBL" id="JACGWJ010000003">
    <property type="protein sequence ID" value="KAL0430134.1"/>
    <property type="molecule type" value="Genomic_DNA"/>
</dbReference>
<sequence length="127" mass="14026">MAASLSSLSSTTHPQLHLSFTTLHLISRANVRTLKAKPPASGVQEHKLSSQNVRFRLDNPGRKPGCGRKQREKGEGSRLGKGQLRVWNEESEVQVGPRSQKGIRGRSVYRRIPKLRGIAGGFFVVKS</sequence>
<accession>A0AAW2VK27</accession>
<feature type="region of interest" description="Disordered" evidence="1">
    <location>
        <begin position="36"/>
        <end position="83"/>
    </location>
</feature>
<keyword evidence="2" id="KW-0689">Ribosomal protein</keyword>
<comment type="caution">
    <text evidence="2">The sequence shown here is derived from an EMBL/GenBank/DDBJ whole genome shotgun (WGS) entry which is preliminary data.</text>
</comment>
<gene>
    <name evidence="2" type="ORF">Sradi_0639400</name>
</gene>